<protein>
    <submittedName>
        <fullName evidence="2">Uncharacterized protein</fullName>
    </submittedName>
</protein>
<dbReference type="EMBL" id="JARIHO010000001">
    <property type="protein sequence ID" value="KAJ7369226.1"/>
    <property type="molecule type" value="Genomic_DNA"/>
</dbReference>
<dbReference type="AlphaFoldDB" id="A0AAD7AWB5"/>
<accession>A0AAD7AWB5</accession>
<evidence type="ECO:0000313" key="2">
    <source>
        <dbReference type="EMBL" id="KAJ7369226.1"/>
    </source>
</evidence>
<evidence type="ECO:0000256" key="1">
    <source>
        <dbReference type="SAM" id="MobiDB-lite"/>
    </source>
</evidence>
<gene>
    <name evidence="2" type="ORF">DFH08DRAFT_833363</name>
</gene>
<organism evidence="2 3">
    <name type="scientific">Mycena albidolilacea</name>
    <dbReference type="NCBI Taxonomy" id="1033008"/>
    <lineage>
        <taxon>Eukaryota</taxon>
        <taxon>Fungi</taxon>
        <taxon>Dikarya</taxon>
        <taxon>Basidiomycota</taxon>
        <taxon>Agaricomycotina</taxon>
        <taxon>Agaricomycetes</taxon>
        <taxon>Agaricomycetidae</taxon>
        <taxon>Agaricales</taxon>
        <taxon>Marasmiineae</taxon>
        <taxon>Mycenaceae</taxon>
        <taxon>Mycena</taxon>
    </lineage>
</organism>
<feature type="compositionally biased region" description="Basic residues" evidence="1">
    <location>
        <begin position="117"/>
        <end position="133"/>
    </location>
</feature>
<dbReference type="Proteomes" id="UP001218218">
    <property type="component" value="Unassembled WGS sequence"/>
</dbReference>
<name>A0AAD7AWB5_9AGAR</name>
<sequence>MLYFLQLQKFEAAVRRESVASVPIRPIQSVTALVLHHHDDLPGSILPQPRKLNDRPRAQRERAQVLVPCSVCWAVYKKDGHRASGGHIRLPNLHLPHARGGGGSMGGPLSPNSPPRARQRRRPQRRRLGRRGRPLPPFLPSAIFDPCTFNATDTLHPGQHSARLGQARGTCERQGEGGQDTALPERQRGLTAESPGQAPSAQRLQACRRRANTADPQAHARCRRAHPDPLPPPAVPPLPPLG</sequence>
<evidence type="ECO:0000313" key="3">
    <source>
        <dbReference type="Proteomes" id="UP001218218"/>
    </source>
</evidence>
<comment type="caution">
    <text evidence="2">The sequence shown here is derived from an EMBL/GenBank/DDBJ whole genome shotgun (WGS) entry which is preliminary data.</text>
</comment>
<feature type="compositionally biased region" description="Pro residues" evidence="1">
    <location>
        <begin position="228"/>
        <end position="242"/>
    </location>
</feature>
<keyword evidence="3" id="KW-1185">Reference proteome</keyword>
<proteinExistence type="predicted"/>
<feature type="region of interest" description="Disordered" evidence="1">
    <location>
        <begin position="155"/>
        <end position="242"/>
    </location>
</feature>
<reference evidence="2" key="1">
    <citation type="submission" date="2023-03" db="EMBL/GenBank/DDBJ databases">
        <title>Massive genome expansion in bonnet fungi (Mycena s.s.) driven by repeated elements and novel gene families across ecological guilds.</title>
        <authorList>
            <consortium name="Lawrence Berkeley National Laboratory"/>
            <person name="Harder C.B."/>
            <person name="Miyauchi S."/>
            <person name="Viragh M."/>
            <person name="Kuo A."/>
            <person name="Thoen E."/>
            <person name="Andreopoulos B."/>
            <person name="Lu D."/>
            <person name="Skrede I."/>
            <person name="Drula E."/>
            <person name="Henrissat B."/>
            <person name="Morin E."/>
            <person name="Kohler A."/>
            <person name="Barry K."/>
            <person name="LaButti K."/>
            <person name="Morin E."/>
            <person name="Salamov A."/>
            <person name="Lipzen A."/>
            <person name="Mereny Z."/>
            <person name="Hegedus B."/>
            <person name="Baldrian P."/>
            <person name="Stursova M."/>
            <person name="Weitz H."/>
            <person name="Taylor A."/>
            <person name="Grigoriev I.V."/>
            <person name="Nagy L.G."/>
            <person name="Martin F."/>
            <person name="Kauserud H."/>
        </authorList>
    </citation>
    <scope>NUCLEOTIDE SEQUENCE</scope>
    <source>
        <strain evidence="2">CBHHK002</strain>
    </source>
</reference>
<feature type="region of interest" description="Disordered" evidence="1">
    <location>
        <begin position="84"/>
        <end position="141"/>
    </location>
</feature>